<sequence>MTTEMLAKEREGILLMEGQSQELDMKKPKSIAALIASLGILVIAVTGVNAESNSRETDEVSLLQNAKLTVEDAARAALAKYPGTVSSVQIYDDAGKPAFHVEVVGADGMQQDVSVDGSTGEIMKMASSDDAGERNGGHDNEDTEQAD</sequence>
<dbReference type="InterPro" id="IPR025711">
    <property type="entry name" value="PepSY"/>
</dbReference>
<gene>
    <name evidence="3" type="ORF">DY251_11450</name>
</gene>
<comment type="caution">
    <text evidence="3">The sequence shown here is derived from an EMBL/GenBank/DDBJ whole genome shotgun (WGS) entry which is preliminary data.</text>
</comment>
<proteinExistence type="predicted"/>
<evidence type="ECO:0000313" key="4">
    <source>
        <dbReference type="Proteomes" id="UP000262379"/>
    </source>
</evidence>
<evidence type="ECO:0000256" key="1">
    <source>
        <dbReference type="SAM" id="MobiDB-lite"/>
    </source>
</evidence>
<feature type="domain" description="PepSY" evidence="2">
    <location>
        <begin position="67"/>
        <end position="124"/>
    </location>
</feature>
<feature type="region of interest" description="Disordered" evidence="1">
    <location>
        <begin position="124"/>
        <end position="147"/>
    </location>
</feature>
<reference evidence="4" key="1">
    <citation type="submission" date="2018-08" db="EMBL/GenBank/DDBJ databases">
        <authorList>
            <person name="Im W.T."/>
        </authorList>
    </citation>
    <scope>NUCLEOTIDE SEQUENCE [LARGE SCALE GENOMIC DNA]</scope>
    <source>
        <strain evidence="4">LA-28</strain>
    </source>
</reference>
<dbReference type="AlphaFoldDB" id="A0A371XEC2"/>
<keyword evidence="4" id="KW-1185">Reference proteome</keyword>
<dbReference type="Proteomes" id="UP000262379">
    <property type="component" value="Unassembled WGS sequence"/>
</dbReference>
<name>A0A371XEC2_9HYPH</name>
<dbReference type="Gene3D" id="3.10.450.40">
    <property type="match status" value="1"/>
</dbReference>
<dbReference type="Pfam" id="PF03413">
    <property type="entry name" value="PepSY"/>
    <property type="match status" value="1"/>
</dbReference>
<organism evidence="3 4">
    <name type="scientific">Mesorhizobium denitrificans</name>
    <dbReference type="NCBI Taxonomy" id="2294114"/>
    <lineage>
        <taxon>Bacteria</taxon>
        <taxon>Pseudomonadati</taxon>
        <taxon>Pseudomonadota</taxon>
        <taxon>Alphaproteobacteria</taxon>
        <taxon>Hyphomicrobiales</taxon>
        <taxon>Phyllobacteriaceae</taxon>
        <taxon>Mesorhizobium</taxon>
    </lineage>
</organism>
<evidence type="ECO:0000259" key="2">
    <source>
        <dbReference type="Pfam" id="PF03413"/>
    </source>
</evidence>
<accession>A0A371XEC2</accession>
<dbReference type="EMBL" id="QURN01000007">
    <property type="protein sequence ID" value="RFC67589.1"/>
    <property type="molecule type" value="Genomic_DNA"/>
</dbReference>
<protein>
    <recommendedName>
        <fullName evidence="2">PepSY domain-containing protein</fullName>
    </recommendedName>
</protein>
<feature type="compositionally biased region" description="Basic and acidic residues" evidence="1">
    <location>
        <begin position="131"/>
        <end position="140"/>
    </location>
</feature>
<evidence type="ECO:0000313" key="3">
    <source>
        <dbReference type="EMBL" id="RFC67589.1"/>
    </source>
</evidence>